<dbReference type="Pfam" id="PF03083">
    <property type="entry name" value="MtN3_slv"/>
    <property type="match status" value="1"/>
</dbReference>
<evidence type="ECO:0000256" key="7">
    <source>
        <dbReference type="ARBA" id="ARBA00022737"/>
    </source>
</evidence>
<proteinExistence type="inferred from homology"/>
<evidence type="ECO:0000256" key="8">
    <source>
        <dbReference type="ARBA" id="ARBA00022989"/>
    </source>
</evidence>
<dbReference type="InterPro" id="IPR045301">
    <property type="entry name" value="GEX3-like"/>
</dbReference>
<feature type="transmembrane region" description="Helical" evidence="11">
    <location>
        <begin position="636"/>
        <end position="661"/>
    </location>
</feature>
<reference evidence="13 14" key="1">
    <citation type="journal article" date="2016" name="DNA Res.">
        <title>The draft genome of MD-2 pineapple using hybrid error correction of long reads.</title>
        <authorList>
            <person name="Redwan R.M."/>
            <person name="Saidin A."/>
            <person name="Kumar S.V."/>
        </authorList>
    </citation>
    <scope>NUCLEOTIDE SEQUENCE [LARGE SCALE GENOMIC DNA]</scope>
    <source>
        <strain evidence="14">cv. MD2</strain>
        <tissue evidence="13">Leaf</tissue>
    </source>
</reference>
<feature type="compositionally biased region" description="Low complexity" evidence="10">
    <location>
        <begin position="774"/>
        <end position="802"/>
    </location>
</feature>
<dbReference type="InterPro" id="IPR002372">
    <property type="entry name" value="PQQ_rpt_dom"/>
</dbReference>
<evidence type="ECO:0000256" key="9">
    <source>
        <dbReference type="ARBA" id="ARBA00023136"/>
    </source>
</evidence>
<feature type="compositionally biased region" description="Basic and acidic residues" evidence="10">
    <location>
        <begin position="803"/>
        <end position="824"/>
    </location>
</feature>
<feature type="transmembrane region" description="Helical" evidence="11">
    <location>
        <begin position="549"/>
        <end position="567"/>
    </location>
</feature>
<feature type="transmembrane region" description="Helical" evidence="11">
    <location>
        <begin position="47"/>
        <end position="67"/>
    </location>
</feature>
<dbReference type="SMART" id="SM00564">
    <property type="entry name" value="PQQ"/>
    <property type="match status" value="4"/>
</dbReference>
<feature type="region of interest" description="Disordered" evidence="10">
    <location>
        <begin position="774"/>
        <end position="885"/>
    </location>
</feature>
<evidence type="ECO:0000256" key="2">
    <source>
        <dbReference type="ARBA" id="ARBA00007809"/>
    </source>
</evidence>
<keyword evidence="4" id="KW-1003">Cell membrane</keyword>
<dbReference type="EMBL" id="LSRQ01001032">
    <property type="protein sequence ID" value="OAY79687.1"/>
    <property type="molecule type" value="Genomic_DNA"/>
</dbReference>
<dbReference type="InterPro" id="IPR004316">
    <property type="entry name" value="SWEET_rpt"/>
</dbReference>
<name>A0A199VR69_ANACO</name>
<dbReference type="AlphaFoldDB" id="A0A199VR69"/>
<dbReference type="InterPro" id="IPR015943">
    <property type="entry name" value="WD40/YVTN_repeat-like_dom_sf"/>
</dbReference>
<dbReference type="Gene3D" id="2.130.10.10">
    <property type="entry name" value="YVTN repeat-like/Quinoprotein amine dehydrogenase"/>
    <property type="match status" value="1"/>
</dbReference>
<evidence type="ECO:0000256" key="1">
    <source>
        <dbReference type="ARBA" id="ARBA00004651"/>
    </source>
</evidence>
<dbReference type="InterPro" id="IPR018391">
    <property type="entry name" value="PQQ_b-propeller_rpt"/>
</dbReference>
<evidence type="ECO:0000256" key="11">
    <source>
        <dbReference type="SAM" id="Phobius"/>
    </source>
</evidence>
<feature type="domain" description="Pyrrolo-quinoline quinone repeat" evidence="12">
    <location>
        <begin position="380"/>
        <end position="458"/>
    </location>
</feature>
<evidence type="ECO:0000313" key="13">
    <source>
        <dbReference type="EMBL" id="OAY79687.1"/>
    </source>
</evidence>
<keyword evidence="8 11" id="KW-1133">Transmembrane helix</keyword>
<dbReference type="PANTHER" id="PTHR37253:SF1">
    <property type="entry name" value="PROTEIN GAMETE EXPRESSED 3"/>
    <property type="match status" value="1"/>
</dbReference>
<organism evidence="13 14">
    <name type="scientific">Ananas comosus</name>
    <name type="common">Pineapple</name>
    <name type="synonym">Ananas ananas</name>
    <dbReference type="NCBI Taxonomy" id="4615"/>
    <lineage>
        <taxon>Eukaryota</taxon>
        <taxon>Viridiplantae</taxon>
        <taxon>Streptophyta</taxon>
        <taxon>Embryophyta</taxon>
        <taxon>Tracheophyta</taxon>
        <taxon>Spermatophyta</taxon>
        <taxon>Magnoliopsida</taxon>
        <taxon>Liliopsida</taxon>
        <taxon>Poales</taxon>
        <taxon>Bromeliaceae</taxon>
        <taxon>Bromelioideae</taxon>
        <taxon>Ananas</taxon>
    </lineage>
</organism>
<feature type="transmembrane region" description="Helical" evidence="11">
    <location>
        <begin position="132"/>
        <end position="152"/>
    </location>
</feature>
<dbReference type="GO" id="GO:0010183">
    <property type="term" value="P:pollen tube guidance"/>
    <property type="evidence" value="ECO:0007669"/>
    <property type="project" value="TreeGrafter"/>
</dbReference>
<keyword evidence="3" id="KW-0813">Transport</keyword>
<evidence type="ECO:0000256" key="6">
    <source>
        <dbReference type="ARBA" id="ARBA00022692"/>
    </source>
</evidence>
<feature type="transmembrane region" description="Helical" evidence="11">
    <location>
        <begin position="73"/>
        <end position="94"/>
    </location>
</feature>
<evidence type="ECO:0000256" key="10">
    <source>
        <dbReference type="SAM" id="MobiDB-lite"/>
    </source>
</evidence>
<feature type="transmembrane region" description="Helical" evidence="11">
    <location>
        <begin position="164"/>
        <end position="181"/>
    </location>
</feature>
<accession>A0A199VR69</accession>
<keyword evidence="9 11" id="KW-0472">Membrane</keyword>
<gene>
    <name evidence="13" type="ORF">ACMD2_10815</name>
</gene>
<dbReference type="PANTHER" id="PTHR37253">
    <property type="entry name" value="PROTEIN GAMETE EXPRESSED 3"/>
    <property type="match status" value="1"/>
</dbReference>
<evidence type="ECO:0000256" key="3">
    <source>
        <dbReference type="ARBA" id="ARBA00022448"/>
    </source>
</evidence>
<evidence type="ECO:0000256" key="5">
    <source>
        <dbReference type="ARBA" id="ARBA00022597"/>
    </source>
</evidence>
<dbReference type="FunFam" id="1.20.1280.290:FF:000001">
    <property type="entry name" value="Bidirectional sugar transporter SWEET"/>
    <property type="match status" value="1"/>
</dbReference>
<dbReference type="STRING" id="4615.A0A199VR69"/>
<dbReference type="GO" id="GO:0009793">
    <property type="term" value="P:embryo development ending in seed dormancy"/>
    <property type="evidence" value="ECO:0007669"/>
    <property type="project" value="TreeGrafter"/>
</dbReference>
<comment type="similarity">
    <text evidence="2">Belongs to the SWEET sugar transporter family.</text>
</comment>
<dbReference type="GO" id="GO:0005886">
    <property type="term" value="C:plasma membrane"/>
    <property type="evidence" value="ECO:0007669"/>
    <property type="project" value="UniProtKB-SubCell"/>
</dbReference>
<dbReference type="SUPFAM" id="SSF50998">
    <property type="entry name" value="Quinoprotein alcohol dehydrogenase-like"/>
    <property type="match status" value="1"/>
</dbReference>
<protein>
    <submittedName>
        <fullName evidence="13">Protein GAMETE EXPRESSED 3</fullName>
    </submittedName>
</protein>
<evidence type="ECO:0000259" key="12">
    <source>
        <dbReference type="Pfam" id="PF13360"/>
    </source>
</evidence>
<keyword evidence="6 11" id="KW-0812">Transmembrane</keyword>
<dbReference type="Pfam" id="PF13360">
    <property type="entry name" value="PQQ_2"/>
    <property type="match status" value="1"/>
</dbReference>
<sequence>MLAKKMVSANAVRYVVGIIGNVISFGLFLAPVPTFAKIWKRRAVEEFAPIPYLVALLNCMLWVFYGIPVVHPHSILVTINGVGFILESLYLLTFSAFSPNRLRLKVLRILSVELLFMGGVILGAHTHEKRSLIVGVLCIIFGTCMYASPLFIMKLVSHTKSVKFSLVDFLNGICWTIYAFFRSLSLSLYTTRRTRCLLLLFVAAVSHSLELKKLLRSTDSSIETSFANTRALWNPLIGHDGRFIACSGKNLFAFDRNGSVAWIVPLYYVCRKDISPVRDERGNVYLIAGERVLRITPSKIGTAEPPLEIFYSHNSTRLVSEEIIGLAISASYASLFITIRNRGLFAFLLRGELLWSAGPMLHRFGYRQGCKKNTSDCYFNSGPVVDRCEGTLYISNTKGQLYSLYIRSPQFRWIQDLSSFDTLMTITAGNNGRLYVIFPRKAMLMALDVSTGSILWQQPVGPLSGEKSFPIVDSNGWISIGSLDGNLYSISPNGDTKKFLEATSTDSVIHASPVVDCSGFSVYVSQTVMEAKSSRTVDNYTYISAMKPLSVLFTLLAPATGTIYWTGQYPGEMSSLLSRSDLRYFVLDERIFLTVLSAARKGNNLPCYTTRQRIAWTCSQAKPKIATTDIGDDKAILLFLFFQLVIVIILAVIVRFCCIFWRKKKLQGAGLQRFLEKRRSLHIRRKTLNKIISELEQKAAEDATAPNEALEQLGEIVKAKEGVERKLSTSYSLGRDRIGAKQRPTILPLYNGKAKSHSFHSTRTESVTIFNTLSNTSTSEEGESSSSSSSSSSYKSEGGNSDSSERDENLRSDAETESNVKGKVAEAVPSRRSTEIEEELAIDPMYVEKKIESSAHSEHEEQLKHGFGGDRRMWLKRRRTMSSTN</sequence>
<dbReference type="Gene3D" id="1.20.1280.290">
    <property type="match status" value="1"/>
</dbReference>
<feature type="compositionally biased region" description="Basic and acidic residues" evidence="10">
    <location>
        <begin position="846"/>
        <end position="873"/>
    </location>
</feature>
<keyword evidence="7" id="KW-0677">Repeat</keyword>
<dbReference type="Proteomes" id="UP000092600">
    <property type="component" value="Unassembled WGS sequence"/>
</dbReference>
<feature type="compositionally biased region" description="Basic residues" evidence="10">
    <location>
        <begin position="874"/>
        <end position="885"/>
    </location>
</feature>
<evidence type="ECO:0000256" key="4">
    <source>
        <dbReference type="ARBA" id="ARBA00022475"/>
    </source>
</evidence>
<keyword evidence="5" id="KW-0762">Sugar transport</keyword>
<feature type="transmembrane region" description="Helical" evidence="11">
    <location>
        <begin position="106"/>
        <end position="126"/>
    </location>
</feature>
<dbReference type="InterPro" id="IPR011047">
    <property type="entry name" value="Quinoprotein_ADH-like_sf"/>
</dbReference>
<evidence type="ECO:0000313" key="14">
    <source>
        <dbReference type="Proteomes" id="UP000092600"/>
    </source>
</evidence>
<dbReference type="FunFam" id="2.130.10.10:FF:001929">
    <property type="entry name" value="Protein GAMETE EXPRESSED 3"/>
    <property type="match status" value="1"/>
</dbReference>
<feature type="transmembrane region" description="Helical" evidence="11">
    <location>
        <begin position="12"/>
        <end position="35"/>
    </location>
</feature>
<comment type="subcellular location">
    <subcellularLocation>
        <location evidence="1">Cell membrane</location>
        <topology evidence="1">Multi-pass membrane protein</topology>
    </subcellularLocation>
</comment>
<comment type="caution">
    <text evidence="13">The sequence shown here is derived from an EMBL/GenBank/DDBJ whole genome shotgun (WGS) entry which is preliminary data.</text>
</comment>